<dbReference type="InterPro" id="IPR009057">
    <property type="entry name" value="Homeodomain-like_sf"/>
</dbReference>
<dbReference type="PANTHER" id="PTHR43479">
    <property type="entry name" value="ACREF/ENVCD OPERON REPRESSOR-RELATED"/>
    <property type="match status" value="1"/>
</dbReference>
<name>A0A1D8GEW5_9FIRM</name>
<reference evidence="4 5" key="1">
    <citation type="submission" date="2016-09" db="EMBL/GenBank/DDBJ databases">
        <title>Genomic analysis reveals versatility of anaerobic energy metabolism of Geosporobacter ferrireducens IRF9 of phylum Firmicutes.</title>
        <authorList>
            <person name="Kim S.-J."/>
        </authorList>
    </citation>
    <scope>NUCLEOTIDE SEQUENCE [LARGE SCALE GENOMIC DNA]</scope>
    <source>
        <strain evidence="4 5">IRF9</strain>
    </source>
</reference>
<dbReference type="GO" id="GO:0003677">
    <property type="term" value="F:DNA binding"/>
    <property type="evidence" value="ECO:0007669"/>
    <property type="project" value="UniProtKB-UniRule"/>
</dbReference>
<gene>
    <name evidence="4" type="ORF">Gferi_07620</name>
</gene>
<dbReference type="PRINTS" id="PR00455">
    <property type="entry name" value="HTHTETR"/>
</dbReference>
<dbReference type="Gene3D" id="1.10.357.10">
    <property type="entry name" value="Tetracycline Repressor, domain 2"/>
    <property type="match status" value="1"/>
</dbReference>
<dbReference type="KEGG" id="gfe:Gferi_07620"/>
<feature type="domain" description="HTH tetR-type" evidence="3">
    <location>
        <begin position="6"/>
        <end position="66"/>
    </location>
</feature>
<dbReference type="PROSITE" id="PS50977">
    <property type="entry name" value="HTH_TETR_2"/>
    <property type="match status" value="1"/>
</dbReference>
<dbReference type="STRING" id="1424294.Gferi_07620"/>
<dbReference type="InterPro" id="IPR001647">
    <property type="entry name" value="HTH_TetR"/>
</dbReference>
<dbReference type="AlphaFoldDB" id="A0A1D8GEW5"/>
<evidence type="ECO:0000313" key="5">
    <source>
        <dbReference type="Proteomes" id="UP000095743"/>
    </source>
</evidence>
<dbReference type="OrthoDB" id="494991at2"/>
<evidence type="ECO:0000256" key="2">
    <source>
        <dbReference type="PROSITE-ProRule" id="PRU00335"/>
    </source>
</evidence>
<evidence type="ECO:0000256" key="1">
    <source>
        <dbReference type="ARBA" id="ARBA00023125"/>
    </source>
</evidence>
<accession>A0A1D8GEW5</accession>
<dbReference type="Proteomes" id="UP000095743">
    <property type="component" value="Chromosome"/>
</dbReference>
<dbReference type="PANTHER" id="PTHR43479:SF11">
    <property type="entry name" value="ACREF_ENVCD OPERON REPRESSOR-RELATED"/>
    <property type="match status" value="1"/>
</dbReference>
<protein>
    <submittedName>
        <fullName evidence="4">TetR family transcriptional regulator</fullName>
    </submittedName>
</protein>
<dbReference type="InterPro" id="IPR050624">
    <property type="entry name" value="HTH-type_Tx_Regulator"/>
</dbReference>
<evidence type="ECO:0000259" key="3">
    <source>
        <dbReference type="PROSITE" id="PS50977"/>
    </source>
</evidence>
<feature type="DNA-binding region" description="H-T-H motif" evidence="2">
    <location>
        <begin position="29"/>
        <end position="48"/>
    </location>
</feature>
<sequence length="187" mass="21860">MQILKDEIRNKILDVAENLFYQNGFRDTTTRSIAKAVGISVSNLYLYYENKEAIFYGVTDGFFEYFINGFKTFVNHDDKSNGMNIDISHVFQRIIKVDQKKFIIIADKSQGTKYEGFKEQIINILSNHMLSQVNKEFVEDELIIYILAKNFMEGIIEIAKNYKDDRWLEKSIGTLVSYHINGMKHLM</sequence>
<dbReference type="RefSeq" id="WP_069975133.1">
    <property type="nucleotide sequence ID" value="NZ_CP017269.1"/>
</dbReference>
<proteinExistence type="predicted"/>
<evidence type="ECO:0000313" key="4">
    <source>
        <dbReference type="EMBL" id="AOT69450.1"/>
    </source>
</evidence>
<dbReference type="Pfam" id="PF00440">
    <property type="entry name" value="TetR_N"/>
    <property type="match status" value="1"/>
</dbReference>
<keyword evidence="5" id="KW-1185">Reference proteome</keyword>
<dbReference type="SUPFAM" id="SSF46689">
    <property type="entry name" value="Homeodomain-like"/>
    <property type="match status" value="1"/>
</dbReference>
<keyword evidence="1 2" id="KW-0238">DNA-binding</keyword>
<organism evidence="4 5">
    <name type="scientific">Geosporobacter ferrireducens</name>
    <dbReference type="NCBI Taxonomy" id="1424294"/>
    <lineage>
        <taxon>Bacteria</taxon>
        <taxon>Bacillati</taxon>
        <taxon>Bacillota</taxon>
        <taxon>Clostridia</taxon>
        <taxon>Peptostreptococcales</taxon>
        <taxon>Thermotaleaceae</taxon>
        <taxon>Geosporobacter</taxon>
    </lineage>
</organism>
<dbReference type="EMBL" id="CP017269">
    <property type="protein sequence ID" value="AOT69450.1"/>
    <property type="molecule type" value="Genomic_DNA"/>
</dbReference>